<feature type="compositionally biased region" description="Basic and acidic residues" evidence="1">
    <location>
        <begin position="172"/>
        <end position="192"/>
    </location>
</feature>
<proteinExistence type="predicted"/>
<gene>
    <name evidence="4" type="primary">LOC106160270</name>
    <name evidence="3" type="synonym">LOC106157705</name>
</gene>
<dbReference type="OMA" id="MPVGSLN"/>
<evidence type="ECO:0000313" key="3">
    <source>
        <dbReference type="RefSeq" id="XP_013388888.1"/>
    </source>
</evidence>
<feature type="compositionally biased region" description="Basic and acidic residues" evidence="1">
    <location>
        <begin position="85"/>
        <end position="97"/>
    </location>
</feature>
<dbReference type="PANTHER" id="PTHR28671">
    <property type="entry name" value="COILED-COIL DOMAIN-CONTAINING PROTEIN 169"/>
    <property type="match status" value="1"/>
</dbReference>
<dbReference type="GeneID" id="106160270"/>
<dbReference type="KEGG" id="lak:106160270"/>
<protein>
    <submittedName>
        <fullName evidence="3 4">Coiled-coil domain-containing protein 169</fullName>
    </submittedName>
</protein>
<name>A0A1S3I1X8_LINAN</name>
<keyword evidence="2" id="KW-1185">Reference proteome</keyword>
<evidence type="ECO:0000313" key="2">
    <source>
        <dbReference type="Proteomes" id="UP000085678"/>
    </source>
</evidence>
<accession>A0A1S3I1X8</accession>
<dbReference type="OrthoDB" id="6615663at2759"/>
<sequence length="214" mass="25090">MATEVDEFDLERLRAEIQQEKQMREMLDQSSAELKLTVQELEKRFDTIDDEGNEWKTRYETQVEMNQQLEKQVLVLQEKADEARKTLKEGKTAKDPSRQAVSLKQGDDFNDANPHTVKQMEREKQSLNSQLRDLEWRLDQESKAYHKANDERKQYVTEINMAKYQVEHIKKAGYKEGEQSPRNIPSDRRILDPQKGPIKKTAAVKSLPKLDSEQ</sequence>
<organism evidence="2 4">
    <name type="scientific">Lingula anatina</name>
    <name type="common">Brachiopod</name>
    <name type="synonym">Lingula unguis</name>
    <dbReference type="NCBI Taxonomy" id="7574"/>
    <lineage>
        <taxon>Eukaryota</taxon>
        <taxon>Metazoa</taxon>
        <taxon>Spiralia</taxon>
        <taxon>Lophotrochozoa</taxon>
        <taxon>Brachiopoda</taxon>
        <taxon>Linguliformea</taxon>
        <taxon>Lingulata</taxon>
        <taxon>Lingulida</taxon>
        <taxon>Linguloidea</taxon>
        <taxon>Lingulidae</taxon>
        <taxon>Lingula</taxon>
    </lineage>
</organism>
<dbReference type="Pfam" id="PF15372">
    <property type="entry name" value="DUF4600"/>
    <property type="match status" value="1"/>
</dbReference>
<dbReference type="GeneID" id="106157705"/>
<feature type="region of interest" description="Disordered" evidence="1">
    <location>
        <begin position="172"/>
        <end position="214"/>
    </location>
</feature>
<dbReference type="InterPro" id="IPR028022">
    <property type="entry name" value="DUF4600"/>
</dbReference>
<dbReference type="AlphaFoldDB" id="A0A1S3I1X8"/>
<dbReference type="PANTHER" id="PTHR28671:SF3">
    <property type="entry name" value="COILED-COIL DOMAIN-CONTAINING PROTEIN 169"/>
    <property type="match status" value="1"/>
</dbReference>
<dbReference type="RefSeq" id="XP_013388888.1">
    <property type="nucleotide sequence ID" value="XM_013533434.1"/>
</dbReference>
<evidence type="ECO:0000313" key="4">
    <source>
        <dbReference type="RefSeq" id="XP_013392272.1"/>
    </source>
</evidence>
<evidence type="ECO:0000256" key="1">
    <source>
        <dbReference type="SAM" id="MobiDB-lite"/>
    </source>
</evidence>
<feature type="region of interest" description="Disordered" evidence="1">
    <location>
        <begin position="85"/>
        <end position="128"/>
    </location>
</feature>
<dbReference type="RefSeq" id="XP_013392272.1">
    <property type="nucleotide sequence ID" value="XM_013536818.1"/>
</dbReference>
<dbReference type="KEGG" id="lak:106157705"/>
<reference evidence="3 4" key="1">
    <citation type="submission" date="2025-04" db="UniProtKB">
        <authorList>
            <consortium name="RefSeq"/>
        </authorList>
    </citation>
    <scope>IDENTIFICATION</scope>
    <source>
        <tissue evidence="3 4">Gonads</tissue>
    </source>
</reference>
<dbReference type="Proteomes" id="UP000085678">
    <property type="component" value="Unplaced"/>
</dbReference>